<organism evidence="4 5">
    <name type="scientific">Mycolicibacterium llatzerense</name>
    <dbReference type="NCBI Taxonomy" id="280871"/>
    <lineage>
        <taxon>Bacteria</taxon>
        <taxon>Bacillati</taxon>
        <taxon>Actinomycetota</taxon>
        <taxon>Actinomycetes</taxon>
        <taxon>Mycobacteriales</taxon>
        <taxon>Mycobacteriaceae</taxon>
        <taxon>Mycolicibacterium</taxon>
    </lineage>
</organism>
<dbReference type="PANTHER" id="PTHR48081:SF8">
    <property type="entry name" value="ALPHA_BETA HYDROLASE FOLD-3 DOMAIN-CONTAINING PROTEIN-RELATED"/>
    <property type="match status" value="1"/>
</dbReference>
<reference evidence="4 5" key="1">
    <citation type="submission" date="2015-01" db="EMBL/GenBank/DDBJ databases">
        <title>Genome sequence of Mycobacterium llatzerense and Mycobacterium immunogenum recovered from brain abscess.</title>
        <authorList>
            <person name="Greninger A.L."/>
            <person name="Langelier C."/>
            <person name="Cunningham G."/>
            <person name="Chiu C.Y."/>
            <person name="Miller S."/>
        </authorList>
    </citation>
    <scope>NUCLEOTIDE SEQUENCE [LARGE SCALE GENOMIC DNA]</scope>
    <source>
        <strain evidence="4 5">CLUC14</strain>
    </source>
</reference>
<dbReference type="SUPFAM" id="SSF53474">
    <property type="entry name" value="alpha/beta-Hydrolases"/>
    <property type="match status" value="1"/>
</dbReference>
<dbReference type="AlphaFoldDB" id="A0A0D1JMJ5"/>
<evidence type="ECO:0000256" key="1">
    <source>
        <dbReference type="ARBA" id="ARBA00010515"/>
    </source>
</evidence>
<dbReference type="PATRIC" id="fig|280871.6.peg.5830"/>
<dbReference type="InterPro" id="IPR029058">
    <property type="entry name" value="AB_hydrolase_fold"/>
</dbReference>
<dbReference type="InterPro" id="IPR050300">
    <property type="entry name" value="GDXG_lipolytic_enzyme"/>
</dbReference>
<dbReference type="Pfam" id="PF07859">
    <property type="entry name" value="Abhydrolase_3"/>
    <property type="match status" value="1"/>
</dbReference>
<evidence type="ECO:0000313" key="4">
    <source>
        <dbReference type="EMBL" id="KIU13774.1"/>
    </source>
</evidence>
<name>A0A0D1JMJ5_9MYCO</name>
<comment type="similarity">
    <text evidence="1">Belongs to the 'GDXG' lipolytic enzyme family.</text>
</comment>
<dbReference type="FunFam" id="3.40.50.1820:FF:000089">
    <property type="entry name" value="Alpha/beta hydrolase"/>
    <property type="match status" value="1"/>
</dbReference>
<dbReference type="Gene3D" id="3.40.50.1820">
    <property type="entry name" value="alpha/beta hydrolase"/>
    <property type="match status" value="1"/>
</dbReference>
<sequence>MAGRPSRLRLTVLTKIGGVALRVLPKIPDRVKRVLLGGRRVTIDGNTLDTTLQLMLTAQNASGAGGLIVSSDIEVARAQLNALSQYLDPAIAVATTDFTVPGPTEPLRARHYQADVTGPTPMLVFFHGGGFVVGGIESHDGLCRLICRDAGVQVVSVEYRLAPEHPAPAAADDCYATYLWCVDNAGRLGADPTKIAVGGDSAGGNLAAVVSQRARDNHAPLPALQLLIYPVTNFAGDTRSKVLFAEGYFLSKVDMDWFRANYLAESALDPSDPRVSPLLADDLSGLPPALVLTGGFDPLRDEGEAYAVALAAAGVPVDHRRYGSLVHAFANFFPLGGDSATATADFVSAFRAHLTR</sequence>
<gene>
    <name evidence="4" type="ORF">TL10_28100</name>
</gene>
<evidence type="ECO:0000256" key="2">
    <source>
        <dbReference type="ARBA" id="ARBA00022801"/>
    </source>
</evidence>
<proteinExistence type="inferred from homology"/>
<dbReference type="GO" id="GO:0016787">
    <property type="term" value="F:hydrolase activity"/>
    <property type="evidence" value="ECO:0007669"/>
    <property type="project" value="UniProtKB-KW"/>
</dbReference>
<evidence type="ECO:0000259" key="3">
    <source>
        <dbReference type="Pfam" id="PF07859"/>
    </source>
</evidence>
<dbReference type="EMBL" id="JXST01000066">
    <property type="protein sequence ID" value="KIU13774.1"/>
    <property type="molecule type" value="Genomic_DNA"/>
</dbReference>
<dbReference type="Proteomes" id="UP000032221">
    <property type="component" value="Unassembled WGS sequence"/>
</dbReference>
<keyword evidence="5" id="KW-1185">Reference proteome</keyword>
<dbReference type="STRING" id="280871.TL10_28100"/>
<comment type="caution">
    <text evidence="4">The sequence shown here is derived from an EMBL/GenBank/DDBJ whole genome shotgun (WGS) entry which is preliminary data.</text>
</comment>
<protein>
    <submittedName>
        <fullName evidence="4">Lipase</fullName>
    </submittedName>
</protein>
<dbReference type="PANTHER" id="PTHR48081">
    <property type="entry name" value="AB HYDROLASE SUPERFAMILY PROTEIN C4A8.06C"/>
    <property type="match status" value="1"/>
</dbReference>
<dbReference type="InterPro" id="IPR013094">
    <property type="entry name" value="AB_hydrolase_3"/>
</dbReference>
<keyword evidence="2" id="KW-0378">Hydrolase</keyword>
<accession>A0A0D1JMJ5</accession>
<feature type="domain" description="Alpha/beta hydrolase fold-3" evidence="3">
    <location>
        <begin position="123"/>
        <end position="330"/>
    </location>
</feature>
<evidence type="ECO:0000313" key="5">
    <source>
        <dbReference type="Proteomes" id="UP000032221"/>
    </source>
</evidence>